<keyword evidence="1" id="KW-0472">Membrane</keyword>
<evidence type="ECO:0000313" key="3">
    <source>
        <dbReference type="Proteomes" id="UP001165492"/>
    </source>
</evidence>
<keyword evidence="3" id="KW-1185">Reference proteome</keyword>
<evidence type="ECO:0000313" key="2">
    <source>
        <dbReference type="EMBL" id="MCC5466856.1"/>
    </source>
</evidence>
<gene>
    <name evidence="2" type="ORF">LMF89_16030</name>
</gene>
<keyword evidence="1" id="KW-0812">Transmembrane</keyword>
<proteinExistence type="predicted"/>
<evidence type="ECO:0000256" key="1">
    <source>
        <dbReference type="SAM" id="Phobius"/>
    </source>
</evidence>
<keyword evidence="1" id="KW-1133">Transmembrane helix</keyword>
<dbReference type="RefSeq" id="WP_229535940.1">
    <property type="nucleotide sequence ID" value="NZ_JAJHJB010000023.1"/>
</dbReference>
<name>A0ABS8HW78_9FIRM</name>
<comment type="caution">
    <text evidence="2">The sequence shown here is derived from an EMBL/GenBank/DDBJ whole genome shotgun (WGS) entry which is preliminary data.</text>
</comment>
<feature type="transmembrane region" description="Helical" evidence="1">
    <location>
        <begin position="60"/>
        <end position="77"/>
    </location>
</feature>
<dbReference type="Proteomes" id="UP001165492">
    <property type="component" value="Unassembled WGS sequence"/>
</dbReference>
<reference evidence="2" key="1">
    <citation type="submission" date="2021-11" db="EMBL/GenBank/DDBJ databases">
        <title>Description of a new species Pelosinus isolated from the bottom sediments of Lake Baikal.</title>
        <authorList>
            <person name="Zakharyuk A."/>
        </authorList>
    </citation>
    <scope>NUCLEOTIDE SEQUENCE</scope>
    <source>
        <strain evidence="2">Bkl1</strain>
    </source>
</reference>
<feature type="transmembrane region" description="Helical" evidence="1">
    <location>
        <begin position="21"/>
        <end position="40"/>
    </location>
</feature>
<accession>A0ABS8HW78</accession>
<dbReference type="EMBL" id="JAJHJB010000023">
    <property type="protein sequence ID" value="MCC5466856.1"/>
    <property type="molecule type" value="Genomic_DNA"/>
</dbReference>
<sequence>MDQAYFYYLWQKLAFQIVHKTSIWVLLVFFFTAGASWHLGNLLDKHNARAREANMAHKTAIGYIAAGIAFWLFSIIMG</sequence>
<protein>
    <submittedName>
        <fullName evidence="2">Uncharacterized protein</fullName>
    </submittedName>
</protein>
<organism evidence="2 3">
    <name type="scientific">Pelosinus baikalensis</name>
    <dbReference type="NCBI Taxonomy" id="2892015"/>
    <lineage>
        <taxon>Bacteria</taxon>
        <taxon>Bacillati</taxon>
        <taxon>Bacillota</taxon>
        <taxon>Negativicutes</taxon>
        <taxon>Selenomonadales</taxon>
        <taxon>Sporomusaceae</taxon>
        <taxon>Pelosinus</taxon>
    </lineage>
</organism>